<dbReference type="AlphaFoldDB" id="A0A6P6DAJ6"/>
<feature type="compositionally biased region" description="Pro residues" evidence="6">
    <location>
        <begin position="106"/>
        <end position="119"/>
    </location>
</feature>
<evidence type="ECO:0000313" key="8">
    <source>
        <dbReference type="Proteomes" id="UP000515203"/>
    </source>
</evidence>
<proteinExistence type="predicted"/>
<dbReference type="PANTHER" id="PTHR16059">
    <property type="entry name" value="ANTHRAX TOXIN RECEPTOR"/>
    <property type="match status" value="1"/>
</dbReference>
<dbReference type="OrthoDB" id="9625303at2759"/>
<sequence>MAHPPTTSLARPWPTALAPVTQRPLVSTAPQTTQLLATEPPETKPSQERLFVLLTLVLGLLLIPMVLWWVWWLCCRTPEKEPPPTPTPKKEQRAKKPALSRRRAPTAPPLPGAPPPAVPAPAPAPPPVSVCPTIIVCCCASRGVCVNRGPEGTFILCNFSHPSCHQVPLMWSPSSDQGSCTNFNLLKLLSAQGPWDPRIDLQPSLDSLPMTYCSQCHHPEAWRARSPSRMLPLLHPPALTSCRPTLSLPPP</sequence>
<keyword evidence="3" id="KW-0732">Signal</keyword>
<evidence type="ECO:0000256" key="5">
    <source>
        <dbReference type="ARBA" id="ARBA00023136"/>
    </source>
</evidence>
<accession>A0A6P6DAJ6</accession>
<dbReference type="PANTHER" id="PTHR16059:SF16">
    <property type="entry name" value="ANTHRAX TOXIN RECEPTOR-LIKE"/>
    <property type="match status" value="1"/>
</dbReference>
<reference evidence="9" key="1">
    <citation type="submission" date="2025-08" db="UniProtKB">
        <authorList>
            <consortium name="RefSeq"/>
        </authorList>
    </citation>
    <scope>IDENTIFICATION</scope>
</reference>
<dbReference type="RefSeq" id="XP_023557081.1">
    <property type="nucleotide sequence ID" value="XM_023701313.1"/>
</dbReference>
<keyword evidence="2 7" id="KW-0812">Transmembrane</keyword>
<protein>
    <submittedName>
        <fullName evidence="9">Anthrax toxin receptor-like</fullName>
    </submittedName>
</protein>
<comment type="subcellular location">
    <subcellularLocation>
        <location evidence="1">Membrane</location>
        <topology evidence="1">Single-pass membrane protein</topology>
    </subcellularLocation>
</comment>
<dbReference type="GO" id="GO:0004888">
    <property type="term" value="F:transmembrane signaling receptor activity"/>
    <property type="evidence" value="ECO:0007669"/>
    <property type="project" value="TreeGrafter"/>
</dbReference>
<evidence type="ECO:0000256" key="6">
    <source>
        <dbReference type="SAM" id="MobiDB-lite"/>
    </source>
</evidence>
<dbReference type="InParanoid" id="A0A6P6DAJ6"/>
<feature type="compositionally biased region" description="Basic residues" evidence="6">
    <location>
        <begin position="92"/>
        <end position="104"/>
    </location>
</feature>
<name>A0A6P6DAJ6_OCTDE</name>
<evidence type="ECO:0000256" key="1">
    <source>
        <dbReference type="ARBA" id="ARBA00004167"/>
    </source>
</evidence>
<keyword evidence="8" id="KW-1185">Reference proteome</keyword>
<feature type="transmembrane region" description="Helical" evidence="7">
    <location>
        <begin position="50"/>
        <end position="72"/>
    </location>
</feature>
<evidence type="ECO:0000256" key="2">
    <source>
        <dbReference type="ARBA" id="ARBA00022692"/>
    </source>
</evidence>
<feature type="region of interest" description="Disordered" evidence="6">
    <location>
        <begin position="80"/>
        <end position="119"/>
    </location>
</feature>
<keyword evidence="5 7" id="KW-0472">Membrane</keyword>
<evidence type="ECO:0000256" key="4">
    <source>
        <dbReference type="ARBA" id="ARBA00022989"/>
    </source>
</evidence>
<keyword evidence="4 7" id="KW-1133">Transmembrane helix</keyword>
<gene>
    <name evidence="9" type="primary">LOC111812631</name>
</gene>
<evidence type="ECO:0000256" key="7">
    <source>
        <dbReference type="SAM" id="Phobius"/>
    </source>
</evidence>
<dbReference type="Proteomes" id="UP000515203">
    <property type="component" value="Unplaced"/>
</dbReference>
<dbReference type="GO" id="GO:0005886">
    <property type="term" value="C:plasma membrane"/>
    <property type="evidence" value="ECO:0007669"/>
    <property type="project" value="TreeGrafter"/>
</dbReference>
<dbReference type="GO" id="GO:0009986">
    <property type="term" value="C:cell surface"/>
    <property type="evidence" value="ECO:0007669"/>
    <property type="project" value="TreeGrafter"/>
</dbReference>
<evidence type="ECO:0000256" key="3">
    <source>
        <dbReference type="ARBA" id="ARBA00022729"/>
    </source>
</evidence>
<organism evidence="8 9">
    <name type="scientific">Octodon degus</name>
    <name type="common">Degu</name>
    <name type="synonym">Sciurus degus</name>
    <dbReference type="NCBI Taxonomy" id="10160"/>
    <lineage>
        <taxon>Eukaryota</taxon>
        <taxon>Metazoa</taxon>
        <taxon>Chordata</taxon>
        <taxon>Craniata</taxon>
        <taxon>Vertebrata</taxon>
        <taxon>Euteleostomi</taxon>
        <taxon>Mammalia</taxon>
        <taxon>Eutheria</taxon>
        <taxon>Euarchontoglires</taxon>
        <taxon>Glires</taxon>
        <taxon>Rodentia</taxon>
        <taxon>Hystricomorpha</taxon>
        <taxon>Octodontidae</taxon>
        <taxon>Octodon</taxon>
    </lineage>
</organism>
<evidence type="ECO:0000313" key="9">
    <source>
        <dbReference type="RefSeq" id="XP_023557081.1"/>
    </source>
</evidence>
<dbReference type="GeneID" id="111812631"/>